<dbReference type="InterPro" id="IPR036866">
    <property type="entry name" value="RibonucZ/Hydroxyglut_hydro"/>
</dbReference>
<organism evidence="2 3">
    <name type="scientific">Devosia nanyangense</name>
    <dbReference type="NCBI Taxonomy" id="1228055"/>
    <lineage>
        <taxon>Bacteria</taxon>
        <taxon>Pseudomonadati</taxon>
        <taxon>Pseudomonadota</taxon>
        <taxon>Alphaproteobacteria</taxon>
        <taxon>Hyphomicrobiales</taxon>
        <taxon>Devosiaceae</taxon>
        <taxon>Devosia</taxon>
    </lineage>
</organism>
<gene>
    <name evidence="2" type="ORF">HY834_16170</name>
</gene>
<accession>A0A933L3I8</accession>
<dbReference type="Gene3D" id="3.60.15.10">
    <property type="entry name" value="Ribonuclease Z/Hydroxyacylglutathione hydrolase-like"/>
    <property type="match status" value="1"/>
</dbReference>
<proteinExistence type="predicted"/>
<evidence type="ECO:0000313" key="3">
    <source>
        <dbReference type="Proteomes" id="UP000782610"/>
    </source>
</evidence>
<feature type="domain" description="Metallo-beta-lactamase" evidence="1">
    <location>
        <begin position="3"/>
        <end position="204"/>
    </location>
</feature>
<dbReference type="Proteomes" id="UP000782610">
    <property type="component" value="Unassembled WGS sequence"/>
</dbReference>
<evidence type="ECO:0000313" key="2">
    <source>
        <dbReference type="EMBL" id="MBI4923278.1"/>
    </source>
</evidence>
<dbReference type="PANTHER" id="PTHR43546">
    <property type="entry name" value="UPF0173 METAL-DEPENDENT HYDROLASE MJ1163-RELATED"/>
    <property type="match status" value="1"/>
</dbReference>
<sequence>MLVLIDPYLSDALAQKYAGTALPHLRMMEPPIRAEQLPRVEAVLITHRHGDHLDRVALPQIAKLWPDCRFVVPAAEAAILVELGIPRARIDAADVGGEIALASATVHPVPAAHETLEYDAAGHCRYLGYVLALRQATLYHSGDCIPFPGLASALAPFAIDVALLPVNGRDARRSMSGIPGNFTLDEAVALCVDQAIPTMIAHHFGMFDFNTIPVERIEAKARAVTASLQLLPAAFHTRYVLVGGEGSEARPSIFMREVS</sequence>
<dbReference type="InterPro" id="IPR001279">
    <property type="entry name" value="Metallo-B-lactamas"/>
</dbReference>
<dbReference type="AlphaFoldDB" id="A0A933L3I8"/>
<dbReference type="SUPFAM" id="SSF56281">
    <property type="entry name" value="Metallo-hydrolase/oxidoreductase"/>
    <property type="match status" value="1"/>
</dbReference>
<evidence type="ECO:0000259" key="1">
    <source>
        <dbReference type="Pfam" id="PF12706"/>
    </source>
</evidence>
<protein>
    <submittedName>
        <fullName evidence="2">MBL fold metallo-hydrolase</fullName>
    </submittedName>
</protein>
<dbReference type="EMBL" id="JACRAF010000050">
    <property type="protein sequence ID" value="MBI4923278.1"/>
    <property type="molecule type" value="Genomic_DNA"/>
</dbReference>
<name>A0A933L3I8_9HYPH</name>
<dbReference type="InterPro" id="IPR050114">
    <property type="entry name" value="UPF0173_UPF0282_UlaG_hydrolase"/>
</dbReference>
<dbReference type="Pfam" id="PF12706">
    <property type="entry name" value="Lactamase_B_2"/>
    <property type="match status" value="1"/>
</dbReference>
<comment type="caution">
    <text evidence="2">The sequence shown here is derived from an EMBL/GenBank/DDBJ whole genome shotgun (WGS) entry which is preliminary data.</text>
</comment>
<reference evidence="2" key="1">
    <citation type="submission" date="2020-07" db="EMBL/GenBank/DDBJ databases">
        <title>Huge and variable diversity of episymbiotic CPR bacteria and DPANN archaea in groundwater ecosystems.</title>
        <authorList>
            <person name="He C.Y."/>
            <person name="Keren R."/>
            <person name="Whittaker M."/>
            <person name="Farag I.F."/>
            <person name="Doudna J."/>
            <person name="Cate J.H.D."/>
            <person name="Banfield J.F."/>
        </authorList>
    </citation>
    <scope>NUCLEOTIDE SEQUENCE</scope>
    <source>
        <strain evidence="2">NC_groundwater_1586_Pr3_B-0.1um_66_15</strain>
    </source>
</reference>